<comment type="caution">
    <text evidence="1">The sequence shown here is derived from an EMBL/GenBank/DDBJ whole genome shotgun (WGS) entry which is preliminary data.</text>
</comment>
<sequence>MKNIGFDTEGRPLIYIDMSADSKGLTSSIKRADFIRFGCWTVENSTEMMKKKSKE</sequence>
<name>A0A4Y2FIR4_ARAVE</name>
<evidence type="ECO:0000313" key="2">
    <source>
        <dbReference type="Proteomes" id="UP000499080"/>
    </source>
</evidence>
<proteinExistence type="predicted"/>
<dbReference type="OrthoDB" id="6409645at2759"/>
<evidence type="ECO:0000313" key="1">
    <source>
        <dbReference type="EMBL" id="GBM40907.1"/>
    </source>
</evidence>
<dbReference type="InterPro" id="IPR036865">
    <property type="entry name" value="CRAL-TRIO_dom_sf"/>
</dbReference>
<dbReference type="Gene3D" id="3.40.525.10">
    <property type="entry name" value="CRAL-TRIO lipid binding domain"/>
    <property type="match status" value="1"/>
</dbReference>
<accession>A0A4Y2FIR4</accession>
<gene>
    <name evidence="1" type="ORF">AVEN_213910_1</name>
</gene>
<dbReference type="EMBL" id="BGPR01096112">
    <property type="protein sequence ID" value="GBM40907.1"/>
    <property type="molecule type" value="Genomic_DNA"/>
</dbReference>
<keyword evidence="2" id="KW-1185">Reference proteome</keyword>
<reference evidence="1 2" key="1">
    <citation type="journal article" date="2019" name="Sci. Rep.">
        <title>Orb-weaving spider Araneus ventricosus genome elucidates the spidroin gene catalogue.</title>
        <authorList>
            <person name="Kono N."/>
            <person name="Nakamura H."/>
            <person name="Ohtoshi R."/>
            <person name="Moran D.A.P."/>
            <person name="Shinohara A."/>
            <person name="Yoshida Y."/>
            <person name="Fujiwara M."/>
            <person name="Mori M."/>
            <person name="Tomita M."/>
            <person name="Arakawa K."/>
        </authorList>
    </citation>
    <scope>NUCLEOTIDE SEQUENCE [LARGE SCALE GENOMIC DNA]</scope>
</reference>
<feature type="non-terminal residue" evidence="1">
    <location>
        <position position="55"/>
    </location>
</feature>
<protein>
    <submittedName>
        <fullName evidence="1">Uncharacterized protein</fullName>
    </submittedName>
</protein>
<organism evidence="1 2">
    <name type="scientific">Araneus ventricosus</name>
    <name type="common">Orbweaver spider</name>
    <name type="synonym">Epeira ventricosa</name>
    <dbReference type="NCBI Taxonomy" id="182803"/>
    <lineage>
        <taxon>Eukaryota</taxon>
        <taxon>Metazoa</taxon>
        <taxon>Ecdysozoa</taxon>
        <taxon>Arthropoda</taxon>
        <taxon>Chelicerata</taxon>
        <taxon>Arachnida</taxon>
        <taxon>Araneae</taxon>
        <taxon>Araneomorphae</taxon>
        <taxon>Entelegynae</taxon>
        <taxon>Araneoidea</taxon>
        <taxon>Araneidae</taxon>
        <taxon>Araneus</taxon>
    </lineage>
</organism>
<dbReference type="AlphaFoldDB" id="A0A4Y2FIR4"/>
<dbReference type="Proteomes" id="UP000499080">
    <property type="component" value="Unassembled WGS sequence"/>
</dbReference>